<dbReference type="AlphaFoldDB" id="A0A940WM88"/>
<keyword evidence="1" id="KW-0732">Signal</keyword>
<comment type="caution">
    <text evidence="2">The sequence shown here is derived from an EMBL/GenBank/DDBJ whole genome shotgun (WGS) entry which is preliminary data.</text>
</comment>
<feature type="signal peptide" evidence="1">
    <location>
        <begin position="1"/>
        <end position="20"/>
    </location>
</feature>
<accession>A0A940WM88</accession>
<proteinExistence type="predicted"/>
<evidence type="ECO:0000313" key="3">
    <source>
        <dbReference type="Proteomes" id="UP000674234"/>
    </source>
</evidence>
<reference evidence="2" key="1">
    <citation type="submission" date="2021-02" db="EMBL/GenBank/DDBJ databases">
        <title>Draft genome sequence of Microbispora sp. RL4-1S isolated from rice leaves in Thailand.</title>
        <authorList>
            <person name="Muangham S."/>
            <person name="Duangmal K."/>
        </authorList>
    </citation>
    <scope>NUCLEOTIDE SEQUENCE</scope>
    <source>
        <strain evidence="2">RL4-1S</strain>
    </source>
</reference>
<name>A0A940WM88_9ACTN</name>
<organism evidence="2 3">
    <name type="scientific">Microbispora oryzae</name>
    <dbReference type="NCBI Taxonomy" id="2806554"/>
    <lineage>
        <taxon>Bacteria</taxon>
        <taxon>Bacillati</taxon>
        <taxon>Actinomycetota</taxon>
        <taxon>Actinomycetes</taxon>
        <taxon>Streptosporangiales</taxon>
        <taxon>Streptosporangiaceae</taxon>
        <taxon>Microbispora</taxon>
    </lineage>
</organism>
<dbReference type="Proteomes" id="UP000674234">
    <property type="component" value="Unassembled WGS sequence"/>
</dbReference>
<dbReference type="Gene3D" id="2.60.20.10">
    <property type="entry name" value="Crystallins"/>
    <property type="match status" value="1"/>
</dbReference>
<gene>
    <name evidence="2" type="ORF">JOL79_07560</name>
</gene>
<keyword evidence="3" id="KW-1185">Reference proteome</keyword>
<dbReference type="EMBL" id="JAFCNB010000003">
    <property type="protein sequence ID" value="MBP2703656.1"/>
    <property type="molecule type" value="Genomic_DNA"/>
</dbReference>
<sequence>MSALLASAVAVGAVATPAWADENDGYCTEREVCVFEHWYGGGGRRDYFNADPNFTDDTFWYFSGSWPAPSNAIVNDRTSSVLNGDAYCKPALFQNADYGGNALIIPYGDNDGYMVNDLSPWGMNDTISSIAWRDCL</sequence>
<dbReference type="RefSeq" id="WP_210154954.1">
    <property type="nucleotide sequence ID" value="NZ_JAFCNB010000003.1"/>
</dbReference>
<evidence type="ECO:0000256" key="1">
    <source>
        <dbReference type="SAM" id="SignalP"/>
    </source>
</evidence>
<protein>
    <recommendedName>
        <fullName evidence="4">Peptidase inhibitor family I36 protein</fullName>
    </recommendedName>
</protein>
<feature type="chain" id="PRO_5036692454" description="Peptidase inhibitor family I36 protein" evidence="1">
    <location>
        <begin position="21"/>
        <end position="136"/>
    </location>
</feature>
<evidence type="ECO:0008006" key="4">
    <source>
        <dbReference type="Google" id="ProtNLM"/>
    </source>
</evidence>
<evidence type="ECO:0000313" key="2">
    <source>
        <dbReference type="EMBL" id="MBP2703656.1"/>
    </source>
</evidence>